<keyword evidence="4" id="KW-0949">S-adenosyl-L-methionine</keyword>
<dbReference type="RefSeq" id="XP_025496410.1">
    <property type="nucleotide sequence ID" value="XM_025638414.1"/>
</dbReference>
<dbReference type="AlphaFoldDB" id="A0A319CNN7"/>
<reference evidence="8 9" key="1">
    <citation type="submission" date="2016-12" db="EMBL/GenBank/DDBJ databases">
        <title>The genomes of Aspergillus section Nigri reveals drivers in fungal speciation.</title>
        <authorList>
            <consortium name="DOE Joint Genome Institute"/>
            <person name="Vesth T.C."/>
            <person name="Nybo J."/>
            <person name="Theobald S."/>
            <person name="Brandl J."/>
            <person name="Frisvad J.C."/>
            <person name="Nielsen K.F."/>
            <person name="Lyhne E.K."/>
            <person name="Kogle M.E."/>
            <person name="Kuo A."/>
            <person name="Riley R."/>
            <person name="Clum A."/>
            <person name="Nolan M."/>
            <person name="Lipzen A."/>
            <person name="Salamov A."/>
            <person name="Henrissat B."/>
            <person name="Wiebenga A."/>
            <person name="De Vries R.P."/>
            <person name="Grigoriev I.V."/>
            <person name="Mortensen U.H."/>
            <person name="Andersen M.R."/>
            <person name="Baker S.E."/>
        </authorList>
    </citation>
    <scope>NUCLEOTIDE SEQUENCE [LARGE SCALE GENOMIC DNA]</scope>
    <source>
        <strain evidence="8 9">CBS 121591</strain>
    </source>
</reference>
<evidence type="ECO:0000313" key="8">
    <source>
        <dbReference type="EMBL" id="PYH86210.1"/>
    </source>
</evidence>
<feature type="compositionally biased region" description="Acidic residues" evidence="7">
    <location>
        <begin position="337"/>
        <end position="360"/>
    </location>
</feature>
<dbReference type="Pfam" id="PF01596">
    <property type="entry name" value="Methyltransf_3"/>
    <property type="match status" value="1"/>
</dbReference>
<dbReference type="EMBL" id="KZ821677">
    <property type="protein sequence ID" value="PYH86210.1"/>
    <property type="molecule type" value="Genomic_DNA"/>
</dbReference>
<evidence type="ECO:0000256" key="5">
    <source>
        <dbReference type="ARBA" id="ARBA00022939"/>
    </source>
</evidence>
<organism evidence="8 9">
    <name type="scientific">Aspergillus uvarum CBS 121591</name>
    <dbReference type="NCBI Taxonomy" id="1448315"/>
    <lineage>
        <taxon>Eukaryota</taxon>
        <taxon>Fungi</taxon>
        <taxon>Dikarya</taxon>
        <taxon>Ascomycota</taxon>
        <taxon>Pezizomycotina</taxon>
        <taxon>Eurotiomycetes</taxon>
        <taxon>Eurotiomycetidae</taxon>
        <taxon>Eurotiales</taxon>
        <taxon>Aspergillaceae</taxon>
        <taxon>Aspergillus</taxon>
        <taxon>Aspergillus subgen. Circumdati</taxon>
    </lineage>
</organism>
<dbReference type="GeneID" id="37141156"/>
<proteinExistence type="inferred from homology"/>
<dbReference type="Gene3D" id="3.40.50.150">
    <property type="entry name" value="Vaccinia Virus protein VP39"/>
    <property type="match status" value="1"/>
</dbReference>
<evidence type="ECO:0000256" key="4">
    <source>
        <dbReference type="ARBA" id="ARBA00022691"/>
    </source>
</evidence>
<dbReference type="SUPFAM" id="SSF53335">
    <property type="entry name" value="S-adenosyl-L-methionine-dependent methyltransferases"/>
    <property type="match status" value="1"/>
</dbReference>
<feature type="region of interest" description="Disordered" evidence="7">
    <location>
        <begin position="541"/>
        <end position="563"/>
    </location>
</feature>
<comment type="similarity">
    <text evidence="6">Belongs to the class I-like SAM-binding methyltransferase superfamily. Cation-dependent O-methyltransferase family.</text>
</comment>
<dbReference type="GO" id="GO:0032259">
    <property type="term" value="P:methylation"/>
    <property type="evidence" value="ECO:0007669"/>
    <property type="project" value="UniProtKB-KW"/>
</dbReference>
<dbReference type="InterPro" id="IPR029063">
    <property type="entry name" value="SAM-dependent_MTases_sf"/>
</dbReference>
<protein>
    <recommendedName>
        <fullName evidence="1">catechol O-methyltransferase</fullName>
        <ecNumber evidence="1">2.1.1.6</ecNumber>
    </recommendedName>
</protein>
<name>A0A319CNN7_9EURO</name>
<keyword evidence="3 8" id="KW-0808">Transferase</keyword>
<gene>
    <name evidence="8" type="ORF">BO82DRAFT_388877</name>
</gene>
<dbReference type="PANTHER" id="PTHR43836">
    <property type="entry name" value="CATECHOL O-METHYLTRANSFERASE 1-RELATED"/>
    <property type="match status" value="1"/>
</dbReference>
<sequence length="563" mass="63096">MGNPRYNREDGRELVLLQHIFSLPHLETSLRGNPAAVLAEIDRFAREQSHLIHIGPEKGAVVSSLIAERKPQIMVELGGYVGYSTILFGHAVRQAGGQHYFSLEINPVNAAIASLLIDLAGLKDFITLLVAPAHLSLARLMRQGLFDDGIDVLFLDHFKDRYLPDLWLAEKLGLLKPGKSILVADNVSHHGGRKDTDEPTKPHYLDWMRGSVEEKEEILRRFAFTAPSNAQLAEIVREGGDAAAISEGWDLALVPGIPKMTYESLDQYYTGREDFNEKSLPPVLTSHSIFHPFTAIQWRPLGRRLRLRQRRCRLPPLPQEEAQPYEFVCICRAPGVEEDEDDDEEDSENENDEPMTDCDAGESCMCRKPAADHPDHRWTISRAGMQRLNTYQDMLNLRNPDAFDITNDGDLFGETMIIRELMFLSMLVELEKQGQLAHVRNLGWVMGWSPARPTPCARTSSIGAPEGKKKKKAYAGEHFVPYLLAYGGKHNITMYGPSNIAEIIAEAEEAEKQSVELPAAARDPWGWATGFKAYERKSKTTAYGAGSRGKAKSFNKKDPLTRI</sequence>
<feature type="region of interest" description="Disordered" evidence="7">
    <location>
        <begin position="337"/>
        <end position="362"/>
    </location>
</feature>
<evidence type="ECO:0000256" key="1">
    <source>
        <dbReference type="ARBA" id="ARBA00012880"/>
    </source>
</evidence>
<keyword evidence="5" id="KW-0128">Catecholamine metabolism</keyword>
<evidence type="ECO:0000256" key="2">
    <source>
        <dbReference type="ARBA" id="ARBA00022603"/>
    </source>
</evidence>
<dbReference type="GO" id="GO:0006584">
    <property type="term" value="P:catecholamine metabolic process"/>
    <property type="evidence" value="ECO:0007669"/>
    <property type="project" value="UniProtKB-KW"/>
</dbReference>
<keyword evidence="9" id="KW-1185">Reference proteome</keyword>
<accession>A0A319CNN7</accession>
<dbReference type="VEuPathDB" id="FungiDB:BO82DRAFT_388877"/>
<dbReference type="PROSITE" id="PS51682">
    <property type="entry name" value="SAM_OMT_I"/>
    <property type="match status" value="1"/>
</dbReference>
<evidence type="ECO:0000313" key="9">
    <source>
        <dbReference type="Proteomes" id="UP000248340"/>
    </source>
</evidence>
<evidence type="ECO:0000256" key="6">
    <source>
        <dbReference type="ARBA" id="ARBA00023453"/>
    </source>
</evidence>
<dbReference type="EC" id="2.1.1.6" evidence="1"/>
<dbReference type="GO" id="GO:0008171">
    <property type="term" value="F:O-methyltransferase activity"/>
    <property type="evidence" value="ECO:0007669"/>
    <property type="project" value="InterPro"/>
</dbReference>
<evidence type="ECO:0000256" key="3">
    <source>
        <dbReference type="ARBA" id="ARBA00022679"/>
    </source>
</evidence>
<evidence type="ECO:0000256" key="7">
    <source>
        <dbReference type="SAM" id="MobiDB-lite"/>
    </source>
</evidence>
<dbReference type="PANTHER" id="PTHR43836:SF2">
    <property type="entry name" value="CATECHOL O-METHYLTRANSFERASE 1-RELATED"/>
    <property type="match status" value="1"/>
</dbReference>
<dbReference type="Proteomes" id="UP000248340">
    <property type="component" value="Unassembled WGS sequence"/>
</dbReference>
<keyword evidence="2 8" id="KW-0489">Methyltransferase</keyword>
<dbReference type="OrthoDB" id="186626at2759"/>
<dbReference type="InterPro" id="IPR002935">
    <property type="entry name" value="SAM_O-MeTrfase"/>
</dbReference>
<dbReference type="STRING" id="1448315.A0A319CNN7"/>